<feature type="chain" id="PRO_5020027848" evidence="7">
    <location>
        <begin position="19"/>
        <end position="912"/>
    </location>
</feature>
<dbReference type="Pfam" id="PF00560">
    <property type="entry name" value="LRR_1"/>
    <property type="match status" value="1"/>
</dbReference>
<dbReference type="SMART" id="SM00082">
    <property type="entry name" value="LRRCT"/>
    <property type="match status" value="1"/>
</dbReference>
<dbReference type="STRING" id="151549.A0A4C1WCW2"/>
<dbReference type="InterPro" id="IPR007110">
    <property type="entry name" value="Ig-like_dom"/>
</dbReference>
<evidence type="ECO:0000256" key="2">
    <source>
        <dbReference type="ARBA" id="ARBA00022729"/>
    </source>
</evidence>
<evidence type="ECO:0000313" key="9">
    <source>
        <dbReference type="EMBL" id="GBP48004.1"/>
    </source>
</evidence>
<dbReference type="SUPFAM" id="SSF52058">
    <property type="entry name" value="L domain-like"/>
    <property type="match status" value="1"/>
</dbReference>
<keyword evidence="3" id="KW-0677">Repeat</keyword>
<dbReference type="PANTHER" id="PTHR24369:SF210">
    <property type="entry name" value="CHAOPTIN-RELATED"/>
    <property type="match status" value="1"/>
</dbReference>
<comment type="caution">
    <text evidence="9">The sequence shown here is derived from an EMBL/GenBank/DDBJ whole genome shotgun (WGS) entry which is preliminary data.</text>
</comment>
<keyword evidence="6" id="KW-0472">Membrane</keyword>
<dbReference type="InterPro" id="IPR036179">
    <property type="entry name" value="Ig-like_dom_sf"/>
</dbReference>
<dbReference type="PRINTS" id="PR00019">
    <property type="entry name" value="LEURICHRPT"/>
</dbReference>
<evidence type="ECO:0000313" key="10">
    <source>
        <dbReference type="Proteomes" id="UP000299102"/>
    </source>
</evidence>
<dbReference type="PANTHER" id="PTHR24369">
    <property type="entry name" value="ANTIGEN BSP, PUTATIVE-RELATED"/>
    <property type="match status" value="1"/>
</dbReference>
<dbReference type="SUPFAM" id="SSF48726">
    <property type="entry name" value="Immunoglobulin"/>
    <property type="match status" value="1"/>
</dbReference>
<reference evidence="9 10" key="1">
    <citation type="journal article" date="2019" name="Commun. Biol.">
        <title>The bagworm genome reveals a unique fibroin gene that provides high tensile strength.</title>
        <authorList>
            <person name="Kono N."/>
            <person name="Nakamura H."/>
            <person name="Ohtoshi R."/>
            <person name="Tomita M."/>
            <person name="Numata K."/>
            <person name="Arakawa K."/>
        </authorList>
    </citation>
    <scope>NUCLEOTIDE SEQUENCE [LARGE SCALE GENOMIC DNA]</scope>
</reference>
<organism evidence="9 10">
    <name type="scientific">Eumeta variegata</name>
    <name type="common">Bagworm moth</name>
    <name type="synonym">Eumeta japonica</name>
    <dbReference type="NCBI Taxonomy" id="151549"/>
    <lineage>
        <taxon>Eukaryota</taxon>
        <taxon>Metazoa</taxon>
        <taxon>Ecdysozoa</taxon>
        <taxon>Arthropoda</taxon>
        <taxon>Hexapoda</taxon>
        <taxon>Insecta</taxon>
        <taxon>Pterygota</taxon>
        <taxon>Neoptera</taxon>
        <taxon>Endopterygota</taxon>
        <taxon>Lepidoptera</taxon>
        <taxon>Glossata</taxon>
        <taxon>Ditrysia</taxon>
        <taxon>Tineoidea</taxon>
        <taxon>Psychidae</taxon>
        <taxon>Oiketicinae</taxon>
        <taxon>Eumeta</taxon>
    </lineage>
</organism>
<feature type="domain" description="Ig-like" evidence="8">
    <location>
        <begin position="398"/>
        <end position="511"/>
    </location>
</feature>
<dbReference type="InterPro" id="IPR003591">
    <property type="entry name" value="Leu-rich_rpt_typical-subtyp"/>
</dbReference>
<evidence type="ECO:0000256" key="5">
    <source>
        <dbReference type="SAM" id="MobiDB-lite"/>
    </source>
</evidence>
<dbReference type="InterPro" id="IPR001611">
    <property type="entry name" value="Leu-rich_rpt"/>
</dbReference>
<dbReference type="SMART" id="SM00409">
    <property type="entry name" value="IG"/>
    <property type="match status" value="1"/>
</dbReference>
<dbReference type="InterPro" id="IPR003598">
    <property type="entry name" value="Ig_sub2"/>
</dbReference>
<dbReference type="Pfam" id="PF13927">
    <property type="entry name" value="Ig_3"/>
    <property type="match status" value="1"/>
</dbReference>
<proteinExistence type="predicted"/>
<dbReference type="SMART" id="SM00408">
    <property type="entry name" value="IGc2"/>
    <property type="match status" value="1"/>
</dbReference>
<evidence type="ECO:0000256" key="4">
    <source>
        <dbReference type="ARBA" id="ARBA00023157"/>
    </source>
</evidence>
<keyword evidence="9" id="KW-0675">Receptor</keyword>
<keyword evidence="4" id="KW-1015">Disulfide bond</keyword>
<keyword evidence="1" id="KW-0433">Leucine-rich repeat</keyword>
<accession>A0A4C1WCW2</accession>
<dbReference type="InterPro" id="IPR050541">
    <property type="entry name" value="LRR_TM_domain-containing"/>
</dbReference>
<dbReference type="Pfam" id="PF13855">
    <property type="entry name" value="LRR_8"/>
    <property type="match status" value="2"/>
</dbReference>
<protein>
    <submittedName>
        <fullName evidence="9">Leucine-rich repeat and immunoglobulin-like domain-containing nogo receptor-interacting protein 2</fullName>
    </submittedName>
</protein>
<dbReference type="FunFam" id="3.80.10.10:FF:001164">
    <property type="entry name" value="GH01279p"/>
    <property type="match status" value="1"/>
</dbReference>
<dbReference type="InterPro" id="IPR032675">
    <property type="entry name" value="LRR_dom_sf"/>
</dbReference>
<dbReference type="Proteomes" id="UP000299102">
    <property type="component" value="Unassembled WGS sequence"/>
</dbReference>
<dbReference type="InterPro" id="IPR000483">
    <property type="entry name" value="Cys-rich_flank_reg_C"/>
</dbReference>
<feature type="transmembrane region" description="Helical" evidence="6">
    <location>
        <begin position="522"/>
        <end position="545"/>
    </location>
</feature>
<dbReference type="InterPro" id="IPR013783">
    <property type="entry name" value="Ig-like_fold"/>
</dbReference>
<feature type="compositionally biased region" description="Basic and acidic residues" evidence="5">
    <location>
        <begin position="847"/>
        <end position="863"/>
    </location>
</feature>
<keyword evidence="10" id="KW-1185">Reference proteome</keyword>
<dbReference type="AlphaFoldDB" id="A0A4C1WCW2"/>
<name>A0A4C1WCW2_EUMVA</name>
<keyword evidence="6" id="KW-0812">Transmembrane</keyword>
<dbReference type="OrthoDB" id="10061535at2759"/>
<dbReference type="SMART" id="SM00369">
    <property type="entry name" value="LRR_TYP"/>
    <property type="match status" value="9"/>
</dbReference>
<evidence type="ECO:0000256" key="7">
    <source>
        <dbReference type="SAM" id="SignalP"/>
    </source>
</evidence>
<evidence type="ECO:0000256" key="3">
    <source>
        <dbReference type="ARBA" id="ARBA00022737"/>
    </source>
</evidence>
<dbReference type="EMBL" id="BGZK01000515">
    <property type="protein sequence ID" value="GBP48004.1"/>
    <property type="molecule type" value="Genomic_DNA"/>
</dbReference>
<dbReference type="GO" id="GO:0005886">
    <property type="term" value="C:plasma membrane"/>
    <property type="evidence" value="ECO:0007669"/>
    <property type="project" value="TreeGrafter"/>
</dbReference>
<dbReference type="PROSITE" id="PS50835">
    <property type="entry name" value="IG_LIKE"/>
    <property type="match status" value="1"/>
</dbReference>
<feature type="signal peptide" evidence="7">
    <location>
        <begin position="1"/>
        <end position="18"/>
    </location>
</feature>
<evidence type="ECO:0000256" key="6">
    <source>
        <dbReference type="SAM" id="Phobius"/>
    </source>
</evidence>
<dbReference type="PROSITE" id="PS51450">
    <property type="entry name" value="LRR"/>
    <property type="match status" value="3"/>
</dbReference>
<feature type="region of interest" description="Disordered" evidence="5">
    <location>
        <begin position="800"/>
        <end position="891"/>
    </location>
</feature>
<evidence type="ECO:0000256" key="1">
    <source>
        <dbReference type="ARBA" id="ARBA00022614"/>
    </source>
</evidence>
<dbReference type="Gene3D" id="3.80.10.10">
    <property type="entry name" value="Ribonuclease Inhibitor"/>
    <property type="match status" value="2"/>
</dbReference>
<gene>
    <name evidence="9" type="primary">Lingo2</name>
    <name evidence="9" type="ORF">EVAR_83705_1</name>
</gene>
<sequence length="912" mass="104847">MQWVQCALTLAVISAATACPTDCRCSPLRLVCFDASPPNRILAHPVLAAHSDDVQEITYVDSKVQALEDNLFLGFKNLTYVDLSRNEIAKVSSEHFAGLARLTHLNISRNRLNDLRPGTFRDLHDLEVLDVSHNLLQSIPFRIFEPMKRLQYLDISYNDIATFQDFYFRPNKQLKMLFLNNNSLVEITSNALVDLTELEILDLSSNKLHYLPRAIFSSFEELRELNLSYNQFQNISQGIFKKLYNLKQLDIGGNNFKTLPSELFLNSRNLNTLYLDNTNLTVIENTNFKGLTKLQHLYIRHNRYLKEIEQFVFEDTPEITYLDISWNAMTFLPLSLKTLIGLEELTIQGNPWACDCRMAWFADWVDSRKNTIKSDLSCRFGYPNDMLIILQHTNCMAPKLRSSSPLTLYRLRTDAVLDCKFDGNPAPSITWITPTRNVYHWNPDQNIPDIFHKHGIAHDQNYNPIDNTNSRVRILENGSLFVSDIHREDSGIYLCFATNPTANASIEVVLNIDPMTMYEIKIYSLLFGGACALAFLLLTLLMQFLRHIIYKFRLMETCCSCCTCINRNAPRTRQIYGMLDNIEQYKRQQLEKLRENYAVQVHRIKENCSQQMEWIQNSYSTQATHLKNIRDIGSNHLSSMRDQYYDQVKRVKDYSTSQLNWVRENYVFQRNKIRKFSAHQILRIRESYKYQQQTLNKVLENLPSLYFDNCRSGSCGRSDSMAFDPDVEIIDMYIKTKIEKLSSLPNPDEESRMSVYYTPTERSVNSRRNSVILAPEGIHINIIERGPPKLTAMIKPIQIAPPPSIESTTPPGSPVHTLHEKRGKRNLSKSYIAAEQGECSKPSSEPLLRRCEDRGRLSEEDGRRRRRRSASSPELGATAGPSSQLSPVLGTDQESARVFVAVEVGRSGEPSL</sequence>
<dbReference type="Gene3D" id="2.60.40.10">
    <property type="entry name" value="Immunoglobulins"/>
    <property type="match status" value="1"/>
</dbReference>
<dbReference type="SMART" id="SM00365">
    <property type="entry name" value="LRR_SD22"/>
    <property type="match status" value="5"/>
</dbReference>
<dbReference type="InterPro" id="IPR003599">
    <property type="entry name" value="Ig_sub"/>
</dbReference>
<keyword evidence="2 7" id="KW-0732">Signal</keyword>
<keyword evidence="6" id="KW-1133">Transmembrane helix</keyword>
<evidence type="ECO:0000259" key="8">
    <source>
        <dbReference type="PROSITE" id="PS50835"/>
    </source>
</evidence>